<organism evidence="10 11">
    <name type="scientific">Emcibacter nanhaiensis</name>
    <dbReference type="NCBI Taxonomy" id="1505037"/>
    <lineage>
        <taxon>Bacteria</taxon>
        <taxon>Pseudomonadati</taxon>
        <taxon>Pseudomonadota</taxon>
        <taxon>Alphaproteobacteria</taxon>
        <taxon>Emcibacterales</taxon>
        <taxon>Emcibacteraceae</taxon>
        <taxon>Emcibacter</taxon>
    </lineage>
</organism>
<dbReference type="InterPro" id="IPR022398">
    <property type="entry name" value="Peptidase_S8_His-AS"/>
</dbReference>
<dbReference type="OrthoDB" id="5405281at2"/>
<sequence length="771" mass="80551">MNMMLRTLVSASAVCLLTACGGSGGGGVTSSPTPATPDPDPVIPVIDYDTAEYRLNYGLDQIGAIAAYEEGVTGEGITVAVIDTGIDTDNSELVGNISPDSINIITGSYVDVEDSDPDGHGTAVAGVIAANKNDNWVHGVAFNSTILAINAADPGSCEPDGDCSFYDSDIAAAVDYAVAHGASVINISLGGDAPNTPTLSHALRNAVEAGLVIVVSAGNIQDDDPAGTGDEPEASALDALQSWANGQIIIAGSVGENNVISDFSYKAGTIAQEVFLVAAGELIPAVDINEEFKWAYSGTSFSTPHIAGAAALLFEAFPNLTGQQVAELLYSTATDLGDEGLDSVYGSGLINLTEAFAPQGTTSVAVQTATGEVITVSTETAVVYTPGAFGSLAGMADALSDSMMLDGYNRSYSIDLGENIHLDDRGPDLESITDSSLQSRDAVLTLSSTADISFSWKEEDRFREIDELYFSNRNVAERRVRDLRFSFRQDLPGGAQFSLASGLSVAELTSDYNHDDFLTIGKGDFMSLQIRDGSTTALAGLPVTQATRFRMSLGQGQKRFDSIGLETESLLLLTELEHDLSAAFTAGVDLGMLREDGSVLGSLSDGALKIGEGASSLFATLRFDYALSGKLSLFGNYSRGLTTVEAAAASLLGGLDRLTSSSFSLGLKGRDLAGLGEQVSFAVSQPLRVDSGAASVSYVESRDYVSDVLNFASRRVSLVPDGREIDIELAMEMAGFFGATLRVNMLHQINPGHSTTAGDISSVLFRLSSGF</sequence>
<evidence type="ECO:0000313" key="11">
    <source>
        <dbReference type="Proteomes" id="UP000319148"/>
    </source>
</evidence>
<dbReference type="SUPFAM" id="SSF52743">
    <property type="entry name" value="Subtilisin-like"/>
    <property type="match status" value="1"/>
</dbReference>
<evidence type="ECO:0000256" key="3">
    <source>
        <dbReference type="ARBA" id="ARBA00022729"/>
    </source>
</evidence>
<dbReference type="PANTHER" id="PTHR43806">
    <property type="entry name" value="PEPTIDASE S8"/>
    <property type="match status" value="1"/>
</dbReference>
<evidence type="ECO:0000256" key="4">
    <source>
        <dbReference type="ARBA" id="ARBA00022801"/>
    </source>
</evidence>
<feature type="active site" description="Charge relay system" evidence="6">
    <location>
        <position position="120"/>
    </location>
</feature>
<dbReference type="InterPro" id="IPR023828">
    <property type="entry name" value="Peptidase_S8_Ser-AS"/>
</dbReference>
<evidence type="ECO:0000256" key="5">
    <source>
        <dbReference type="ARBA" id="ARBA00022825"/>
    </source>
</evidence>
<keyword evidence="3 8" id="KW-0732">Signal</keyword>
<keyword evidence="4 6" id="KW-0378">Hydrolase</keyword>
<gene>
    <name evidence="10" type="ORF">FIV46_06055</name>
</gene>
<dbReference type="RefSeq" id="WP_139939476.1">
    <property type="nucleotide sequence ID" value="NZ_JBHSYP010000003.1"/>
</dbReference>
<feature type="domain" description="Peptidase S8/S53" evidence="9">
    <location>
        <begin position="74"/>
        <end position="348"/>
    </location>
</feature>
<protein>
    <recommendedName>
        <fullName evidence="9">Peptidase S8/S53 domain-containing protein</fullName>
    </recommendedName>
</protein>
<dbReference type="PANTHER" id="PTHR43806:SF11">
    <property type="entry name" value="CEREVISIN-RELATED"/>
    <property type="match status" value="1"/>
</dbReference>
<evidence type="ECO:0000259" key="9">
    <source>
        <dbReference type="Pfam" id="PF00082"/>
    </source>
</evidence>
<reference evidence="11" key="1">
    <citation type="submission" date="2019-06" db="EMBL/GenBank/DDBJ databases">
        <title>The complete genome of Emcibacter congregatus ZYLT.</title>
        <authorList>
            <person name="Zhao Z."/>
        </authorList>
    </citation>
    <scope>NUCLEOTIDE SEQUENCE [LARGE SCALE GENOMIC DNA]</scope>
    <source>
        <strain evidence="11">MCCC 1A06723</strain>
    </source>
</reference>
<dbReference type="InterPro" id="IPR000209">
    <property type="entry name" value="Peptidase_S8/S53_dom"/>
</dbReference>
<name>A0A501PMU7_9PROT</name>
<evidence type="ECO:0000256" key="8">
    <source>
        <dbReference type="SAM" id="SignalP"/>
    </source>
</evidence>
<dbReference type="Pfam" id="PF00082">
    <property type="entry name" value="Peptidase_S8"/>
    <property type="match status" value="1"/>
</dbReference>
<dbReference type="InterPro" id="IPR036852">
    <property type="entry name" value="Peptidase_S8/S53_dom_sf"/>
</dbReference>
<dbReference type="PRINTS" id="PR00723">
    <property type="entry name" value="SUBTILISIN"/>
</dbReference>
<evidence type="ECO:0000256" key="1">
    <source>
        <dbReference type="ARBA" id="ARBA00011073"/>
    </source>
</evidence>
<dbReference type="InterPro" id="IPR034061">
    <property type="entry name" value="Peptidases_S8_Autotransporter"/>
</dbReference>
<dbReference type="Gene3D" id="3.40.50.200">
    <property type="entry name" value="Peptidase S8/S53 domain"/>
    <property type="match status" value="1"/>
</dbReference>
<dbReference type="GO" id="GO:0006508">
    <property type="term" value="P:proteolysis"/>
    <property type="evidence" value="ECO:0007669"/>
    <property type="project" value="UniProtKB-KW"/>
</dbReference>
<comment type="similarity">
    <text evidence="1 6 7">Belongs to the peptidase S8 family.</text>
</comment>
<dbReference type="Proteomes" id="UP000319148">
    <property type="component" value="Unassembled WGS sequence"/>
</dbReference>
<dbReference type="AlphaFoldDB" id="A0A501PMU7"/>
<dbReference type="InterPro" id="IPR015500">
    <property type="entry name" value="Peptidase_S8_subtilisin-rel"/>
</dbReference>
<comment type="caution">
    <text evidence="10">The sequence shown here is derived from an EMBL/GenBank/DDBJ whole genome shotgun (WGS) entry which is preliminary data.</text>
</comment>
<dbReference type="PROSITE" id="PS00138">
    <property type="entry name" value="SUBTILASE_SER"/>
    <property type="match status" value="1"/>
</dbReference>
<dbReference type="PROSITE" id="PS00136">
    <property type="entry name" value="SUBTILASE_ASP"/>
    <property type="match status" value="1"/>
</dbReference>
<evidence type="ECO:0000313" key="10">
    <source>
        <dbReference type="EMBL" id="TPD61769.1"/>
    </source>
</evidence>
<dbReference type="PROSITE" id="PS51892">
    <property type="entry name" value="SUBTILASE"/>
    <property type="match status" value="1"/>
</dbReference>
<dbReference type="CDD" id="cd04848">
    <property type="entry name" value="Peptidases_S8_Autotransporter_serine_protease_like"/>
    <property type="match status" value="1"/>
</dbReference>
<dbReference type="InterPro" id="IPR023827">
    <property type="entry name" value="Peptidase_S8_Asp-AS"/>
</dbReference>
<dbReference type="GO" id="GO:0004252">
    <property type="term" value="F:serine-type endopeptidase activity"/>
    <property type="evidence" value="ECO:0007669"/>
    <property type="project" value="UniProtKB-UniRule"/>
</dbReference>
<feature type="signal peptide" evidence="8">
    <location>
        <begin position="1"/>
        <end position="25"/>
    </location>
</feature>
<dbReference type="InterPro" id="IPR050131">
    <property type="entry name" value="Peptidase_S8_subtilisin-like"/>
</dbReference>
<dbReference type="EMBL" id="VFIY01000005">
    <property type="protein sequence ID" value="TPD61769.1"/>
    <property type="molecule type" value="Genomic_DNA"/>
</dbReference>
<keyword evidence="2 6" id="KW-0645">Protease</keyword>
<keyword evidence="5 6" id="KW-0720">Serine protease</keyword>
<keyword evidence="11" id="KW-1185">Reference proteome</keyword>
<feature type="chain" id="PRO_5021341925" description="Peptidase S8/S53 domain-containing protein" evidence="8">
    <location>
        <begin position="26"/>
        <end position="771"/>
    </location>
</feature>
<evidence type="ECO:0000256" key="6">
    <source>
        <dbReference type="PROSITE-ProRule" id="PRU01240"/>
    </source>
</evidence>
<feature type="active site" description="Charge relay system" evidence="6">
    <location>
        <position position="300"/>
    </location>
</feature>
<dbReference type="PROSITE" id="PS00137">
    <property type="entry name" value="SUBTILASE_HIS"/>
    <property type="match status" value="1"/>
</dbReference>
<feature type="active site" description="Charge relay system" evidence="6">
    <location>
        <position position="83"/>
    </location>
</feature>
<dbReference type="PROSITE" id="PS51257">
    <property type="entry name" value="PROKAR_LIPOPROTEIN"/>
    <property type="match status" value="1"/>
</dbReference>
<proteinExistence type="inferred from homology"/>
<evidence type="ECO:0000256" key="7">
    <source>
        <dbReference type="RuleBase" id="RU003355"/>
    </source>
</evidence>
<accession>A0A501PMU7</accession>
<evidence type="ECO:0000256" key="2">
    <source>
        <dbReference type="ARBA" id="ARBA00022670"/>
    </source>
</evidence>